<feature type="compositionally biased region" description="Polar residues" evidence="1">
    <location>
        <begin position="598"/>
        <end position="609"/>
    </location>
</feature>
<feature type="region of interest" description="Disordered" evidence="1">
    <location>
        <begin position="461"/>
        <end position="488"/>
    </location>
</feature>
<evidence type="ECO:0000259" key="4">
    <source>
        <dbReference type="PROSITE" id="PS50106"/>
    </source>
</evidence>
<reference evidence="6" key="1">
    <citation type="submission" date="2017-02" db="UniProtKB">
        <authorList>
            <consortium name="WormBaseParasite"/>
        </authorList>
    </citation>
    <scope>IDENTIFICATION</scope>
</reference>
<feature type="compositionally biased region" description="Low complexity" evidence="1">
    <location>
        <begin position="72"/>
        <end position="86"/>
    </location>
</feature>
<evidence type="ECO:0000256" key="2">
    <source>
        <dbReference type="SAM" id="Phobius"/>
    </source>
</evidence>
<dbReference type="AlphaFoldDB" id="A0A0N5AEH4"/>
<feature type="region of interest" description="Disordered" evidence="1">
    <location>
        <begin position="346"/>
        <end position="369"/>
    </location>
</feature>
<feature type="compositionally biased region" description="Polar residues" evidence="1">
    <location>
        <begin position="618"/>
        <end position="638"/>
    </location>
</feature>
<feature type="signal peptide" evidence="3">
    <location>
        <begin position="1"/>
        <end position="21"/>
    </location>
</feature>
<dbReference type="SMART" id="SM00228">
    <property type="entry name" value="PDZ"/>
    <property type="match status" value="1"/>
</dbReference>
<dbReference type="WBParaSite" id="SMUV_0000263201-mRNA-1">
    <property type="protein sequence ID" value="SMUV_0000263201-mRNA-1"/>
    <property type="gene ID" value="SMUV_0000263201"/>
</dbReference>
<keyword evidence="2" id="KW-0812">Transmembrane</keyword>
<accession>A0A0N5AEH4</accession>
<keyword evidence="2" id="KW-0472">Membrane</keyword>
<dbReference type="InterPro" id="IPR036034">
    <property type="entry name" value="PDZ_sf"/>
</dbReference>
<keyword evidence="5" id="KW-1185">Reference proteome</keyword>
<feature type="region of interest" description="Disordered" evidence="1">
    <location>
        <begin position="67"/>
        <end position="95"/>
    </location>
</feature>
<feature type="compositionally biased region" description="Polar residues" evidence="1">
    <location>
        <begin position="255"/>
        <end position="267"/>
    </location>
</feature>
<keyword evidence="3" id="KW-0732">Signal</keyword>
<evidence type="ECO:0000256" key="1">
    <source>
        <dbReference type="SAM" id="MobiDB-lite"/>
    </source>
</evidence>
<feature type="domain" description="PDZ" evidence="4">
    <location>
        <begin position="183"/>
        <end position="236"/>
    </location>
</feature>
<feature type="compositionally biased region" description="Polar residues" evidence="1">
    <location>
        <begin position="666"/>
        <end position="686"/>
    </location>
</feature>
<dbReference type="CDD" id="cd00136">
    <property type="entry name" value="PDZ_canonical"/>
    <property type="match status" value="1"/>
</dbReference>
<feature type="compositionally biased region" description="Low complexity" evidence="1">
    <location>
        <begin position="580"/>
        <end position="597"/>
    </location>
</feature>
<feature type="compositionally biased region" description="Basic and acidic residues" evidence="1">
    <location>
        <begin position="640"/>
        <end position="650"/>
    </location>
</feature>
<dbReference type="Pfam" id="PF00595">
    <property type="entry name" value="PDZ"/>
    <property type="match status" value="1"/>
</dbReference>
<feature type="region of interest" description="Disordered" evidence="1">
    <location>
        <begin position="580"/>
        <end position="707"/>
    </location>
</feature>
<name>A0A0N5AEH4_9BILA</name>
<keyword evidence="2" id="KW-1133">Transmembrane helix</keyword>
<dbReference type="Proteomes" id="UP000046393">
    <property type="component" value="Unplaced"/>
</dbReference>
<evidence type="ECO:0000256" key="3">
    <source>
        <dbReference type="SAM" id="SignalP"/>
    </source>
</evidence>
<feature type="region of interest" description="Disordered" evidence="1">
    <location>
        <begin position="255"/>
        <end position="280"/>
    </location>
</feature>
<feature type="chain" id="PRO_5005892991" evidence="3">
    <location>
        <begin position="22"/>
        <end position="745"/>
    </location>
</feature>
<feature type="compositionally biased region" description="Polar residues" evidence="1">
    <location>
        <begin position="346"/>
        <end position="357"/>
    </location>
</feature>
<evidence type="ECO:0000313" key="6">
    <source>
        <dbReference type="WBParaSite" id="SMUV_0000263201-mRNA-1"/>
    </source>
</evidence>
<sequence>MDIALQIVILLLAISRNAVLANTCFSDASLAGLLFGTCFATFLISFAIAMILWYFMRTRTTDRFNDAEAKSAESNNNENEQCNKNSYDNQGMDIETKDPESMDIIGVNKLSPIPPPDFSEKPAKPNNVQEQCTQSLDLLTFQNQYTQIPDSYVTQNEYTQLPDPFINTDDYFFQTMLKKITALGFNIQDENGNIYIGSVFSGSPAERSGNIFMGDKIKSVNISFEGMLIEDATAILGHASPYKVKLELERHLSEDATTTDNNISELSAESEDIEDSLHDEGSVKTEIDDFVSDSTLPASQISTALEPEINDSSTLTNSSESISIKQDALQAQEVVANECETATANNDLTSVDSSDTYKPNDLKSAPTSPTLSVKKVDISAASALASPTAVDAQELKSESSKILSFSPTSLAKKEESLLTSTTTSSIPSLTAAEQLAASTPVPPINTTQKNDNCPLPTSAPLTVPVQSNNSIKTSTSTTPTLQPSTPKISQRMTTIANHSPGTGIRRLQPSRIPKLNPEASITVKEIRCDGIFELVEVSKYNYVEPSASKKRNTSVEFCECMEPKQKSAAVADLEDKQMTNAEDSNANNENDEATSATKQTVNAQSPLQQRTDDKSESLRYSQNRSESQSKRQSPQQFSYEARKTDTEHRATPATPVIQRKIPSLAKTRSSIAKPETNTGENYGQQKDSARKQHSPQMRLNNNIINNNNNINKNITSLAEKRKARLEANETLLQKQQEELRALGVI</sequence>
<proteinExistence type="predicted"/>
<organism evidence="5 6">
    <name type="scientific">Syphacia muris</name>
    <dbReference type="NCBI Taxonomy" id="451379"/>
    <lineage>
        <taxon>Eukaryota</taxon>
        <taxon>Metazoa</taxon>
        <taxon>Ecdysozoa</taxon>
        <taxon>Nematoda</taxon>
        <taxon>Chromadorea</taxon>
        <taxon>Rhabditida</taxon>
        <taxon>Spirurina</taxon>
        <taxon>Oxyuridomorpha</taxon>
        <taxon>Oxyuroidea</taxon>
        <taxon>Oxyuridae</taxon>
        <taxon>Syphacia</taxon>
    </lineage>
</organism>
<dbReference type="PROSITE" id="PS50106">
    <property type="entry name" value="PDZ"/>
    <property type="match status" value="1"/>
</dbReference>
<evidence type="ECO:0000313" key="5">
    <source>
        <dbReference type="Proteomes" id="UP000046393"/>
    </source>
</evidence>
<feature type="transmembrane region" description="Helical" evidence="2">
    <location>
        <begin position="31"/>
        <end position="55"/>
    </location>
</feature>
<dbReference type="SUPFAM" id="SSF50156">
    <property type="entry name" value="PDZ domain-like"/>
    <property type="match status" value="1"/>
</dbReference>
<protein>
    <submittedName>
        <fullName evidence="6">PDZ domain-containing protein</fullName>
    </submittedName>
</protein>
<dbReference type="InterPro" id="IPR001478">
    <property type="entry name" value="PDZ"/>
</dbReference>
<dbReference type="STRING" id="451379.A0A0N5AEH4"/>
<dbReference type="Gene3D" id="2.30.42.10">
    <property type="match status" value="1"/>
</dbReference>
<feature type="compositionally biased region" description="Low complexity" evidence="1">
    <location>
        <begin position="473"/>
        <end position="486"/>
    </location>
</feature>